<feature type="region of interest" description="Disordered" evidence="1">
    <location>
        <begin position="137"/>
        <end position="171"/>
    </location>
</feature>
<organism evidence="2 3">
    <name type="scientific">Oryza rufipogon</name>
    <name type="common">Brownbeard rice</name>
    <name type="synonym">Asian wild rice</name>
    <dbReference type="NCBI Taxonomy" id="4529"/>
    <lineage>
        <taxon>Eukaryota</taxon>
        <taxon>Viridiplantae</taxon>
        <taxon>Streptophyta</taxon>
        <taxon>Embryophyta</taxon>
        <taxon>Tracheophyta</taxon>
        <taxon>Spermatophyta</taxon>
        <taxon>Magnoliopsida</taxon>
        <taxon>Liliopsida</taxon>
        <taxon>Poales</taxon>
        <taxon>Poaceae</taxon>
        <taxon>BOP clade</taxon>
        <taxon>Oryzoideae</taxon>
        <taxon>Oryzeae</taxon>
        <taxon>Oryzinae</taxon>
        <taxon>Oryza</taxon>
    </lineage>
</organism>
<dbReference type="AlphaFoldDB" id="A0A0E0NVN5"/>
<protein>
    <submittedName>
        <fullName evidence="2">Uncharacterized protein</fullName>
    </submittedName>
</protein>
<accession>A0A0E0NVN5</accession>
<reference evidence="2" key="2">
    <citation type="submission" date="2015-06" db="UniProtKB">
        <authorList>
            <consortium name="EnsemblPlants"/>
        </authorList>
    </citation>
    <scope>IDENTIFICATION</scope>
</reference>
<name>A0A0E0NVN5_ORYRU</name>
<evidence type="ECO:0000313" key="2">
    <source>
        <dbReference type="EnsemblPlants" id="ORUFI03G19700.1"/>
    </source>
</evidence>
<feature type="region of interest" description="Disordered" evidence="1">
    <location>
        <begin position="1"/>
        <end position="37"/>
    </location>
</feature>
<dbReference type="Proteomes" id="UP000008022">
    <property type="component" value="Unassembled WGS sequence"/>
</dbReference>
<proteinExistence type="predicted"/>
<evidence type="ECO:0000313" key="3">
    <source>
        <dbReference type="Proteomes" id="UP000008022"/>
    </source>
</evidence>
<dbReference type="EnsemblPlants" id="ORUFI03G19700.1">
    <property type="protein sequence ID" value="ORUFI03G19700.1"/>
    <property type="gene ID" value="ORUFI03G19700"/>
</dbReference>
<reference evidence="3" key="1">
    <citation type="submission" date="2013-06" db="EMBL/GenBank/DDBJ databases">
        <authorList>
            <person name="Zhao Q."/>
        </authorList>
    </citation>
    <scope>NUCLEOTIDE SEQUENCE</scope>
    <source>
        <strain evidence="3">cv. W1943</strain>
    </source>
</reference>
<dbReference type="Gramene" id="ORUFI03G19700.1">
    <property type="protein sequence ID" value="ORUFI03G19700.1"/>
    <property type="gene ID" value="ORUFI03G19700"/>
</dbReference>
<feature type="region of interest" description="Disordered" evidence="1">
    <location>
        <begin position="49"/>
        <end position="99"/>
    </location>
</feature>
<sequence length="212" mass="23065">MELSARGEMITATGAARRQDGVAGEEEGSARMGRPSGGEETFLVAAATASDEGVGGAPRWIGRSELNAGRGRVGTGERARSRWGRRGAAAASAALPLEQEAKELRQGARYPGREKAKGGGKGALLLPFWEERDENEPRLTVLDAGGGRKHAERGELGRGRRNQPKRSTEEYEEHLTLDLNSNWIFELNKIWRNQGGDSKSEFDTFGNGKEFR</sequence>
<dbReference type="HOGENOM" id="CLU_1301464_0_0_1"/>
<evidence type="ECO:0000256" key="1">
    <source>
        <dbReference type="SAM" id="MobiDB-lite"/>
    </source>
</evidence>
<keyword evidence="3" id="KW-1185">Reference proteome</keyword>